<keyword evidence="7 17" id="KW-0812">Transmembrane</keyword>
<evidence type="ECO:0000256" key="5">
    <source>
        <dbReference type="ARBA" id="ARBA00022448"/>
    </source>
</evidence>
<evidence type="ECO:0000259" key="19">
    <source>
        <dbReference type="PROSITE" id="PS50253"/>
    </source>
</evidence>
<feature type="transmembrane region" description="Helical" evidence="18">
    <location>
        <begin position="111"/>
        <end position="129"/>
    </location>
</feature>
<comment type="similarity">
    <text evidence="2 17">Belongs to the cytochrome c oxidase subunit 3 family.</text>
</comment>
<name>A0AAV2VR61_9VIBR</name>
<comment type="subcellular location">
    <subcellularLocation>
        <location evidence="1 17">Cell membrane</location>
        <topology evidence="1 17">Multi-pass membrane protein</topology>
    </subcellularLocation>
</comment>
<dbReference type="SUPFAM" id="SSF81452">
    <property type="entry name" value="Cytochrome c oxidase subunit III-like"/>
    <property type="match status" value="1"/>
</dbReference>
<dbReference type="Gene3D" id="1.20.120.80">
    <property type="entry name" value="Cytochrome c oxidase, subunit III, four-helix bundle"/>
    <property type="match status" value="1"/>
</dbReference>
<feature type="transmembrane region" description="Helical" evidence="18">
    <location>
        <begin position="48"/>
        <end position="69"/>
    </location>
</feature>
<dbReference type="GO" id="GO:0019646">
    <property type="term" value="P:aerobic electron transport chain"/>
    <property type="evidence" value="ECO:0007669"/>
    <property type="project" value="InterPro"/>
</dbReference>
<dbReference type="FunFam" id="1.20.120.80:FF:000001">
    <property type="entry name" value="Cytochrome (Ubi)quinol oxidase subunit III"/>
    <property type="match status" value="1"/>
</dbReference>
<dbReference type="InterPro" id="IPR024791">
    <property type="entry name" value="Cyt_c/ubiquinol_Oxase_su3"/>
</dbReference>
<evidence type="ECO:0000256" key="7">
    <source>
        <dbReference type="ARBA" id="ARBA00022692"/>
    </source>
</evidence>
<keyword evidence="6" id="KW-1003">Cell membrane</keyword>
<feature type="transmembrane region" description="Helical" evidence="18">
    <location>
        <begin position="193"/>
        <end position="213"/>
    </location>
</feature>
<dbReference type="GO" id="GO:0004129">
    <property type="term" value="F:cytochrome-c oxidase activity"/>
    <property type="evidence" value="ECO:0007669"/>
    <property type="project" value="InterPro"/>
</dbReference>
<dbReference type="EMBL" id="CAOF01000117">
    <property type="protein sequence ID" value="CCO47187.1"/>
    <property type="molecule type" value="Genomic_DNA"/>
</dbReference>
<dbReference type="PANTHER" id="PTHR11403:SF2">
    <property type="entry name" value="CYTOCHROME BO(3) UBIQUINOL OXIDASE SUBUNIT 3"/>
    <property type="match status" value="1"/>
</dbReference>
<evidence type="ECO:0000256" key="6">
    <source>
        <dbReference type="ARBA" id="ARBA00022475"/>
    </source>
</evidence>
<dbReference type="Pfam" id="PF00510">
    <property type="entry name" value="COX3"/>
    <property type="match status" value="1"/>
</dbReference>
<dbReference type="RefSeq" id="WP_004399185.1">
    <property type="nucleotide sequence ID" value="NZ_LK391965.1"/>
</dbReference>
<accession>A0AAV2VR61</accession>
<dbReference type="GO" id="GO:0009486">
    <property type="term" value="F:cytochrome bo3 ubiquinol oxidase activity"/>
    <property type="evidence" value="ECO:0007669"/>
    <property type="project" value="InterPro"/>
</dbReference>
<evidence type="ECO:0000256" key="11">
    <source>
        <dbReference type="ARBA" id="ARBA00023136"/>
    </source>
</evidence>
<reference evidence="20 21" key="1">
    <citation type="journal article" date="2013" name="ISME J.">
        <title>Comparative genomics of pathogenic lineages of Vibrio nigripulchritudo identifies virulence-associated traits.</title>
        <authorList>
            <person name="Goudenege D."/>
            <person name="Labreuche Y."/>
            <person name="Krin E."/>
            <person name="Ansquer D."/>
            <person name="Mangenot S."/>
            <person name="Calteau A."/>
            <person name="Medigue C."/>
            <person name="Mazel D."/>
            <person name="Polz M.F."/>
            <person name="Le Roux F."/>
        </authorList>
    </citation>
    <scope>NUCLEOTIDE SEQUENCE [LARGE SCALE GENOMIC DNA]</scope>
    <source>
        <strain evidence="20 21">SOn1</strain>
    </source>
</reference>
<evidence type="ECO:0000256" key="14">
    <source>
        <dbReference type="ARBA" id="ARBA00031884"/>
    </source>
</evidence>
<dbReference type="Proteomes" id="UP000018211">
    <property type="component" value="Unassembled WGS sequence"/>
</dbReference>
<keyword evidence="5" id="KW-0813">Transport</keyword>
<dbReference type="InterPro" id="IPR014206">
    <property type="entry name" value="Cyt_c_ubiqinol_oxidase_su3"/>
</dbReference>
<evidence type="ECO:0000256" key="18">
    <source>
        <dbReference type="SAM" id="Phobius"/>
    </source>
</evidence>
<feature type="transmembrane region" description="Helical" evidence="18">
    <location>
        <begin position="75"/>
        <end position="99"/>
    </location>
</feature>
<dbReference type="CDD" id="cd02863">
    <property type="entry name" value="Ubiquinol_oxidase_III"/>
    <property type="match status" value="1"/>
</dbReference>
<keyword evidence="11 18" id="KW-0472">Membrane</keyword>
<dbReference type="AlphaFoldDB" id="A0AAV2VR61"/>
<dbReference type="NCBIfam" id="TIGR02842">
    <property type="entry name" value="CyoC"/>
    <property type="match status" value="1"/>
</dbReference>
<comment type="subunit">
    <text evidence="3">Heterooctamer of two A chains, two B chains, two C chains and two D chains.</text>
</comment>
<keyword evidence="9 18" id="KW-1133">Transmembrane helix</keyword>
<evidence type="ECO:0000256" key="1">
    <source>
        <dbReference type="ARBA" id="ARBA00004651"/>
    </source>
</evidence>
<evidence type="ECO:0000256" key="9">
    <source>
        <dbReference type="ARBA" id="ARBA00022989"/>
    </source>
</evidence>
<dbReference type="PANTHER" id="PTHR11403">
    <property type="entry name" value="CYTOCHROME C OXIDASE SUBUNIT III"/>
    <property type="match status" value="1"/>
</dbReference>
<feature type="domain" description="Heme-copper oxidase subunit III family profile" evidence="19">
    <location>
        <begin position="38"/>
        <end position="214"/>
    </location>
</feature>
<dbReference type="InterPro" id="IPR035973">
    <property type="entry name" value="Cyt_c_oxidase_su3-like_sf"/>
</dbReference>
<evidence type="ECO:0000313" key="20">
    <source>
        <dbReference type="EMBL" id="CCO47187.1"/>
    </source>
</evidence>
<keyword evidence="8" id="KW-0249">Electron transport</keyword>
<evidence type="ECO:0000256" key="10">
    <source>
        <dbReference type="ARBA" id="ARBA00023002"/>
    </source>
</evidence>
<evidence type="ECO:0000256" key="8">
    <source>
        <dbReference type="ARBA" id="ARBA00022982"/>
    </source>
</evidence>
<keyword evidence="10 20" id="KW-0560">Oxidoreductase</keyword>
<evidence type="ECO:0000313" key="21">
    <source>
        <dbReference type="Proteomes" id="UP000018211"/>
    </source>
</evidence>
<evidence type="ECO:0000256" key="2">
    <source>
        <dbReference type="ARBA" id="ARBA00010581"/>
    </source>
</evidence>
<evidence type="ECO:0000256" key="4">
    <source>
        <dbReference type="ARBA" id="ARBA00014687"/>
    </source>
</evidence>
<evidence type="ECO:0000256" key="12">
    <source>
        <dbReference type="ARBA" id="ARBA00025694"/>
    </source>
</evidence>
<comment type="caution">
    <text evidence="20">The sequence shown here is derived from an EMBL/GenBank/DDBJ whole genome shotgun (WGS) entry which is preliminary data.</text>
</comment>
<comment type="function">
    <text evidence="12">Cytochrome bo(3) ubiquinol terminal oxidase is the component of the aerobic respiratory chain of E.coli that predominates when cells are grown at high aeration. Has proton pump activity across the membrane in addition to electron transfer, pumping 2 protons/electron.</text>
</comment>
<dbReference type="GeneID" id="97541812"/>
<evidence type="ECO:0000256" key="15">
    <source>
        <dbReference type="ARBA" id="ARBA00032189"/>
    </source>
</evidence>
<dbReference type="InterPro" id="IPR013833">
    <property type="entry name" value="Cyt_c_oxidase_su3_a-hlx"/>
</dbReference>
<dbReference type="InterPro" id="IPR000298">
    <property type="entry name" value="Cyt_c_oxidase-like_su3"/>
</dbReference>
<evidence type="ECO:0000256" key="3">
    <source>
        <dbReference type="ARBA" id="ARBA00011700"/>
    </source>
</evidence>
<dbReference type="PROSITE" id="PS50253">
    <property type="entry name" value="COX3"/>
    <property type="match status" value="1"/>
</dbReference>
<gene>
    <name evidence="20" type="primary">cyoC</name>
    <name evidence="20" type="ORF">VIBNISOn1_270013</name>
</gene>
<dbReference type="InterPro" id="IPR033946">
    <property type="entry name" value="Ubiquinol_oxase_su3_dom"/>
</dbReference>
<proteinExistence type="inferred from homology"/>
<feature type="transmembrane region" description="Helical" evidence="18">
    <location>
        <begin position="149"/>
        <end position="173"/>
    </location>
</feature>
<evidence type="ECO:0000256" key="13">
    <source>
        <dbReference type="ARBA" id="ARBA00030072"/>
    </source>
</evidence>
<evidence type="ECO:0000256" key="16">
    <source>
        <dbReference type="ARBA" id="ARBA00032717"/>
    </source>
</evidence>
<evidence type="ECO:0000256" key="17">
    <source>
        <dbReference type="RuleBase" id="RU003376"/>
    </source>
</evidence>
<sequence>MTAHDKSVLDTNSSFEHHGSDGGHDDHDHHDYAGDTIFGFWVYILSDCLLFGTLFAVFAVFSTSFAGIIEPTELFNLWFVAGGTALLLLSSFTFGMGMLKAKERDEKGMWFWLWTTFALGLGFLIMEIYEFHHFSEAGATFDSSAYWSSFYALVATHGLHVFAGLIWMIILYFHFKRDGFTEDNHARLSCLSLFWHFLDVIWICVFSVVYLMGVM</sequence>
<protein>
    <recommendedName>
        <fullName evidence="4">Cytochrome bo(3) ubiquinol oxidase subunit 3</fullName>
    </recommendedName>
    <alternativeName>
        <fullName evidence="15">Cytochrome o ubiquinol oxidase subunit 3</fullName>
    </alternativeName>
    <alternativeName>
        <fullName evidence="13">Oxidase bo(3) subunit 3</fullName>
    </alternativeName>
    <alternativeName>
        <fullName evidence="16">Ubiquinol oxidase polypeptide III</fullName>
    </alternativeName>
    <alternativeName>
        <fullName evidence="14">Ubiquinol oxidase subunit 3</fullName>
    </alternativeName>
</protein>
<dbReference type="GO" id="GO:0005886">
    <property type="term" value="C:plasma membrane"/>
    <property type="evidence" value="ECO:0007669"/>
    <property type="project" value="UniProtKB-SubCell"/>
</dbReference>
<organism evidence="20 21">
    <name type="scientific">Vibrio nigripulchritudo SOn1</name>
    <dbReference type="NCBI Taxonomy" id="1238450"/>
    <lineage>
        <taxon>Bacteria</taxon>
        <taxon>Pseudomonadati</taxon>
        <taxon>Pseudomonadota</taxon>
        <taxon>Gammaproteobacteria</taxon>
        <taxon>Vibrionales</taxon>
        <taxon>Vibrionaceae</taxon>
        <taxon>Vibrio</taxon>
    </lineage>
</organism>